<name>A0AAW2DFZ3_9ROSI</name>
<dbReference type="PANTHER" id="PTHR46146:SF4">
    <property type="entry name" value="SERINE_THREONINE-PROTEIN KINASE-LIKE PROTEIN CCR4"/>
    <property type="match status" value="1"/>
</dbReference>
<dbReference type="Gene3D" id="1.10.510.10">
    <property type="entry name" value="Transferase(Phosphotransferase) domain 1"/>
    <property type="match status" value="1"/>
</dbReference>
<dbReference type="InterPro" id="IPR005162">
    <property type="entry name" value="Retrotrans_gag_dom"/>
</dbReference>
<accession>A0AAW2DFZ3</accession>
<dbReference type="SUPFAM" id="SSF56112">
    <property type="entry name" value="Protein kinase-like (PK-like)"/>
    <property type="match status" value="1"/>
</dbReference>
<dbReference type="Pfam" id="PF03732">
    <property type="entry name" value="Retrotrans_gag"/>
    <property type="match status" value="1"/>
</dbReference>
<dbReference type="GO" id="GO:0005524">
    <property type="term" value="F:ATP binding"/>
    <property type="evidence" value="ECO:0007669"/>
    <property type="project" value="InterPro"/>
</dbReference>
<evidence type="ECO:0000313" key="4">
    <source>
        <dbReference type="Proteomes" id="UP001459277"/>
    </source>
</evidence>
<dbReference type="SMART" id="SM00220">
    <property type="entry name" value="S_TKc"/>
    <property type="match status" value="1"/>
</dbReference>
<protein>
    <recommendedName>
        <fullName evidence="2">Protein kinase domain-containing protein</fullName>
    </recommendedName>
</protein>
<evidence type="ECO:0000313" key="3">
    <source>
        <dbReference type="EMBL" id="KAL0009558.1"/>
    </source>
</evidence>
<feature type="region of interest" description="Disordered" evidence="1">
    <location>
        <begin position="1"/>
        <end position="22"/>
    </location>
</feature>
<dbReference type="InterPro" id="IPR029472">
    <property type="entry name" value="Copia-like_N"/>
</dbReference>
<dbReference type="Pfam" id="PF14244">
    <property type="entry name" value="Retrotran_gag_3"/>
    <property type="match status" value="1"/>
</dbReference>
<evidence type="ECO:0000256" key="1">
    <source>
        <dbReference type="SAM" id="MobiDB-lite"/>
    </source>
</evidence>
<feature type="domain" description="Protein kinase" evidence="2">
    <location>
        <begin position="561"/>
        <end position="845"/>
    </location>
</feature>
<sequence>MASTSTSTSTSSSSSRSSSILDDPSNPLYLHHEESPGAMLVYQPLVGENYPTWARSMRMALIAKNKLGFIDGTLTLSSPMVKTPSTIQAWIRCNKMVASWILNSVSQEIATSIIYRDTALEIWNNLKERLSQRNGLRIFQLQKDIVGITQGQSSITSYFTQLKVLWDELRNVQPFPVCSCGSCTCNLGQKLSDLQHQDLVMQFLMGLNESYSQVRAQILLMDPLPSINEVYSFLIQEERECSVEKNLDLAGNNNNKNSKGKNNSTCNHCGMMGHTVEKCYKIYGYPPSFRPKGKKSTMVHQVNLQDEQVEKNSTSASTSFSFTQEQCQQSLAMLGTQIQSVNFDFANKEVHMANNVIQPATPSTFMAEFVANNISDPGSWIRNGTTNPIPNFSKQLSISSLFPPYNSDTETDASSESNEIRPKLALYSNSIMSFFPPARSQSDSTNSENYEIIPTDPSISASPIHPIRKATFKDLFEFRKWKSSNGAESNGTPPKFSHSKKKSILSFFSTAKSRTNNSKNDKTIQIIPRRTLLTASLKELIGIVGKKEFPLQMLLEATNNFSEDHKIGTSSFCSIYRATLNDGRVVVIKRAEISKSKPYESYVNDCGYHDKKLEALSRLSHKNLIRFLGFCEDNNERVLVYDYMKHGNLDDHLHKHPSTPLMSWAARIRMALDIARGIEYLHVYAVPPIIHRDIKTSNILLDATWTAKVTDFGLSLMAPMDAESPLSLLAAGTVGYIDPEYYRLQRLTTKSDVYSFGVVLLEMLSGYKAIHWDENGVPWNVADFVVPYIVQDEIQKVLDPKVPPPTPFEIEAVAYVGYLAVDCVSPEGLNRPSMTEIVKRLQSALDACVDPDAE</sequence>
<dbReference type="PROSITE" id="PS00108">
    <property type="entry name" value="PROTEIN_KINASE_ST"/>
    <property type="match status" value="1"/>
</dbReference>
<dbReference type="InterPro" id="IPR000719">
    <property type="entry name" value="Prot_kinase_dom"/>
</dbReference>
<dbReference type="CDD" id="cd14066">
    <property type="entry name" value="STKc_IRAK"/>
    <property type="match status" value="1"/>
</dbReference>
<dbReference type="EMBL" id="JAZDWU010000003">
    <property type="protein sequence ID" value="KAL0009558.1"/>
    <property type="molecule type" value="Genomic_DNA"/>
</dbReference>
<dbReference type="AlphaFoldDB" id="A0AAW2DFZ3"/>
<dbReference type="Proteomes" id="UP001459277">
    <property type="component" value="Unassembled WGS sequence"/>
</dbReference>
<dbReference type="InterPro" id="IPR001245">
    <property type="entry name" value="Ser-Thr/Tyr_kinase_cat_dom"/>
</dbReference>
<organism evidence="3 4">
    <name type="scientific">Lithocarpus litseifolius</name>
    <dbReference type="NCBI Taxonomy" id="425828"/>
    <lineage>
        <taxon>Eukaryota</taxon>
        <taxon>Viridiplantae</taxon>
        <taxon>Streptophyta</taxon>
        <taxon>Embryophyta</taxon>
        <taxon>Tracheophyta</taxon>
        <taxon>Spermatophyta</taxon>
        <taxon>Magnoliopsida</taxon>
        <taxon>eudicotyledons</taxon>
        <taxon>Gunneridae</taxon>
        <taxon>Pentapetalae</taxon>
        <taxon>rosids</taxon>
        <taxon>fabids</taxon>
        <taxon>Fagales</taxon>
        <taxon>Fagaceae</taxon>
        <taxon>Lithocarpus</taxon>
    </lineage>
</organism>
<keyword evidence="4" id="KW-1185">Reference proteome</keyword>
<dbReference type="PANTHER" id="PTHR46146">
    <property type="entry name" value="SERINE/THREONINE-PROTEIN KINASE-LIKE PROTEIN CCR4"/>
    <property type="match status" value="1"/>
</dbReference>
<dbReference type="PROSITE" id="PS50011">
    <property type="entry name" value="PROTEIN_KINASE_DOM"/>
    <property type="match status" value="1"/>
</dbReference>
<proteinExistence type="predicted"/>
<dbReference type="InterPro" id="IPR008271">
    <property type="entry name" value="Ser/Thr_kinase_AS"/>
</dbReference>
<dbReference type="Gene3D" id="3.30.200.20">
    <property type="entry name" value="Phosphorylase Kinase, domain 1"/>
    <property type="match status" value="1"/>
</dbReference>
<dbReference type="Pfam" id="PF07714">
    <property type="entry name" value="PK_Tyr_Ser-Thr"/>
    <property type="match status" value="1"/>
</dbReference>
<comment type="caution">
    <text evidence="3">The sequence shown here is derived from an EMBL/GenBank/DDBJ whole genome shotgun (WGS) entry which is preliminary data.</text>
</comment>
<dbReference type="InterPro" id="IPR011009">
    <property type="entry name" value="Kinase-like_dom_sf"/>
</dbReference>
<feature type="compositionally biased region" description="Low complexity" evidence="1">
    <location>
        <begin position="1"/>
        <end position="19"/>
    </location>
</feature>
<reference evidence="3 4" key="1">
    <citation type="submission" date="2024-01" db="EMBL/GenBank/DDBJ databases">
        <title>A telomere-to-telomere, gap-free genome of sweet tea (Lithocarpus litseifolius).</title>
        <authorList>
            <person name="Zhou J."/>
        </authorList>
    </citation>
    <scope>NUCLEOTIDE SEQUENCE [LARGE SCALE GENOMIC DNA]</scope>
    <source>
        <strain evidence="3">Zhou-2022a</strain>
        <tissue evidence="3">Leaf</tissue>
    </source>
</reference>
<evidence type="ECO:0000259" key="2">
    <source>
        <dbReference type="PROSITE" id="PS50011"/>
    </source>
</evidence>
<dbReference type="GO" id="GO:0004672">
    <property type="term" value="F:protein kinase activity"/>
    <property type="evidence" value="ECO:0007669"/>
    <property type="project" value="InterPro"/>
</dbReference>
<gene>
    <name evidence="3" type="ORF">SO802_011060</name>
</gene>